<dbReference type="InterPro" id="IPR001926">
    <property type="entry name" value="TrpB-like_PALP"/>
</dbReference>
<protein>
    <recommendedName>
        <fullName evidence="6">Tryptophan synthase beta chain-like PALP domain-containing protein</fullName>
    </recommendedName>
</protein>
<comment type="similarity">
    <text evidence="2">Belongs to the ACC deaminase/D-cysteine desulfhydrase family.</text>
</comment>
<keyword evidence="8" id="KW-1185">Reference proteome</keyword>
<dbReference type="OrthoDB" id="10266364at2759"/>
<proteinExistence type="inferred from homology"/>
<dbReference type="PIRSF" id="PIRSF006278">
    <property type="entry name" value="ACCD_DCysDesulf"/>
    <property type="match status" value="1"/>
</dbReference>
<comment type="cofactor">
    <cofactor evidence="1">
        <name>pyridoxal 5'-phosphate</name>
        <dbReference type="ChEBI" id="CHEBI:597326"/>
    </cofactor>
</comment>
<dbReference type="PANTHER" id="PTHR43780:SF2">
    <property type="entry name" value="1-AMINOCYCLOPROPANE-1-CARBOXYLATE DEAMINASE-RELATED"/>
    <property type="match status" value="1"/>
</dbReference>
<organism evidence="7 8">
    <name type="scientific">Bugula neritina</name>
    <name type="common">Brown bryozoan</name>
    <name type="synonym">Sertularia neritina</name>
    <dbReference type="NCBI Taxonomy" id="10212"/>
    <lineage>
        <taxon>Eukaryota</taxon>
        <taxon>Metazoa</taxon>
        <taxon>Spiralia</taxon>
        <taxon>Lophotrochozoa</taxon>
        <taxon>Bryozoa</taxon>
        <taxon>Gymnolaemata</taxon>
        <taxon>Cheilostomatida</taxon>
        <taxon>Flustrina</taxon>
        <taxon>Buguloidea</taxon>
        <taxon>Bugulidae</taxon>
        <taxon>Bugula</taxon>
    </lineage>
</organism>
<dbReference type="Proteomes" id="UP000593567">
    <property type="component" value="Unassembled WGS sequence"/>
</dbReference>
<feature type="domain" description="Tryptophan synthase beta chain-like PALP" evidence="6">
    <location>
        <begin position="30"/>
        <end position="330"/>
    </location>
</feature>
<gene>
    <name evidence="7" type="ORF">EB796_000071</name>
</gene>
<dbReference type="AlphaFoldDB" id="A0A7J7KTT1"/>
<comment type="caution">
    <text evidence="7">The sequence shown here is derived from an EMBL/GenBank/DDBJ whole genome shotgun (WGS) entry which is preliminary data.</text>
</comment>
<keyword evidence="3 5" id="KW-0663">Pyridoxal phosphate</keyword>
<dbReference type="Pfam" id="PF00291">
    <property type="entry name" value="PALP"/>
    <property type="match status" value="1"/>
</dbReference>
<dbReference type="SUPFAM" id="SSF53686">
    <property type="entry name" value="Tryptophan synthase beta subunit-like PLP-dependent enzymes"/>
    <property type="match status" value="1"/>
</dbReference>
<evidence type="ECO:0000256" key="2">
    <source>
        <dbReference type="ARBA" id="ARBA00008639"/>
    </source>
</evidence>
<dbReference type="EMBL" id="VXIV02000015">
    <property type="protein sequence ID" value="KAF6041616.1"/>
    <property type="molecule type" value="Genomic_DNA"/>
</dbReference>
<dbReference type="Gene3D" id="3.40.50.1100">
    <property type="match status" value="2"/>
</dbReference>
<evidence type="ECO:0000256" key="1">
    <source>
        <dbReference type="ARBA" id="ARBA00001933"/>
    </source>
</evidence>
<evidence type="ECO:0000313" key="8">
    <source>
        <dbReference type="Proteomes" id="UP000593567"/>
    </source>
</evidence>
<accession>A0A7J7KTT1</accession>
<dbReference type="InterPro" id="IPR027278">
    <property type="entry name" value="ACCD_DCysDesulf"/>
</dbReference>
<reference evidence="7" key="1">
    <citation type="submission" date="2020-06" db="EMBL/GenBank/DDBJ databases">
        <title>Draft genome of Bugula neritina, a colonial animal packing powerful symbionts and potential medicines.</title>
        <authorList>
            <person name="Rayko M."/>
        </authorList>
    </citation>
    <scope>NUCLEOTIDE SEQUENCE [LARGE SCALE GENOMIC DNA]</scope>
    <source>
        <strain evidence="7">Kwan_BN1</strain>
    </source>
</reference>
<evidence type="ECO:0000259" key="6">
    <source>
        <dbReference type="Pfam" id="PF00291"/>
    </source>
</evidence>
<evidence type="ECO:0000313" key="7">
    <source>
        <dbReference type="EMBL" id="KAF6041616.1"/>
    </source>
</evidence>
<evidence type="ECO:0000256" key="4">
    <source>
        <dbReference type="PIRSR" id="PIRSR006278-1"/>
    </source>
</evidence>
<dbReference type="GO" id="GO:0019148">
    <property type="term" value="F:D-cysteine desulfhydrase activity"/>
    <property type="evidence" value="ECO:0007669"/>
    <property type="project" value="TreeGrafter"/>
</dbReference>
<feature type="active site" description="Nucleophile" evidence="4">
    <location>
        <position position="92"/>
    </location>
</feature>
<evidence type="ECO:0000256" key="3">
    <source>
        <dbReference type="ARBA" id="ARBA00022898"/>
    </source>
</evidence>
<name>A0A7J7KTT1_BUGNE</name>
<dbReference type="InterPro" id="IPR036052">
    <property type="entry name" value="TrpB-like_PALP_sf"/>
</dbReference>
<feature type="modified residue" description="N6-(pyridoxal phosphate)lysine" evidence="5">
    <location>
        <position position="65"/>
    </location>
</feature>
<evidence type="ECO:0000256" key="5">
    <source>
        <dbReference type="PIRSR" id="PIRSR006278-2"/>
    </source>
</evidence>
<dbReference type="PANTHER" id="PTHR43780">
    <property type="entry name" value="1-AMINOCYCLOPROPANE-1-CARBOXYLATE DEAMINASE-RELATED"/>
    <property type="match status" value="1"/>
</dbReference>
<sequence>MTHRLQEYQPPEWAQSLKLIPKHRIQLAAPGVTPITEWKLPDAPEDFKVLLKRDDYTGSILSGNKVRKLEFILAEAVANGCKHVISAGALQSNHCRAVAASCAELGLQSHLFLRTLAKEASELKYNGNFFLDRLLGAHLYLTPMDVDYKDYTEVKMKELADSIEKESGETSRLVCLGGSDDVGMWGYIRCFDEIKKQGIEFDDIVCACGSGGTISGLAIANYLCGMPYRCHSIVVGDSNEYFYKEINDHLDGVGLTDIQAEDITTLYDYIGPGYGKNLPEHFELISKSATETGVILDNSYTGKAVYGLRDLMQNKPEVFKGRRILFIHSGGLPSIQTEIMVNSLLPHSTKSKVTFIS</sequence>